<dbReference type="EMBL" id="CAUOFW020001781">
    <property type="protein sequence ID" value="CAK9148677.1"/>
    <property type="molecule type" value="Genomic_DNA"/>
</dbReference>
<evidence type="ECO:0000313" key="1">
    <source>
        <dbReference type="EMBL" id="CAK9148677.1"/>
    </source>
</evidence>
<keyword evidence="2" id="KW-1185">Reference proteome</keyword>
<gene>
    <name evidence="1" type="ORF">ILEXP_LOCUS16648</name>
</gene>
<name>A0ABC8S2Y3_9AQUA</name>
<accession>A0ABC8S2Y3</accession>
<reference evidence="1 2" key="1">
    <citation type="submission" date="2024-02" db="EMBL/GenBank/DDBJ databases">
        <authorList>
            <person name="Vignale AGUSTIN F."/>
            <person name="Sosa J E."/>
            <person name="Modenutti C."/>
        </authorList>
    </citation>
    <scope>NUCLEOTIDE SEQUENCE [LARGE SCALE GENOMIC DNA]</scope>
</reference>
<organism evidence="1 2">
    <name type="scientific">Ilex paraguariensis</name>
    <name type="common">yerba mate</name>
    <dbReference type="NCBI Taxonomy" id="185542"/>
    <lineage>
        <taxon>Eukaryota</taxon>
        <taxon>Viridiplantae</taxon>
        <taxon>Streptophyta</taxon>
        <taxon>Embryophyta</taxon>
        <taxon>Tracheophyta</taxon>
        <taxon>Spermatophyta</taxon>
        <taxon>Magnoliopsida</taxon>
        <taxon>eudicotyledons</taxon>
        <taxon>Gunneridae</taxon>
        <taxon>Pentapetalae</taxon>
        <taxon>asterids</taxon>
        <taxon>campanulids</taxon>
        <taxon>Aquifoliales</taxon>
        <taxon>Aquifoliaceae</taxon>
        <taxon>Ilex</taxon>
    </lineage>
</organism>
<dbReference type="Proteomes" id="UP001642360">
    <property type="component" value="Unassembled WGS sequence"/>
</dbReference>
<evidence type="ECO:0000313" key="2">
    <source>
        <dbReference type="Proteomes" id="UP001642360"/>
    </source>
</evidence>
<comment type="caution">
    <text evidence="1">The sequence shown here is derived from an EMBL/GenBank/DDBJ whole genome shotgun (WGS) entry which is preliminary data.</text>
</comment>
<sequence>MRERQRESSSICIASAKDERSQIWVYLSKPDLLAREASSICIASAKDERSQIWVYLSEPDLFAFATEREREKLRGTEKERHREEEAYLA</sequence>
<dbReference type="AlphaFoldDB" id="A0ABC8S2Y3"/>
<proteinExistence type="predicted"/>
<protein>
    <submittedName>
        <fullName evidence="1">Uncharacterized protein</fullName>
    </submittedName>
</protein>